<keyword evidence="5 8" id="KW-0238">DNA-binding</keyword>
<dbReference type="PANTHER" id="PTHR31992">
    <property type="entry name" value="DOF ZINC FINGER PROTEIN DOF1.4-RELATED"/>
    <property type="match status" value="1"/>
</dbReference>
<name>A0A103YMS3_CYNCS</name>
<dbReference type="PANTHER" id="PTHR31992:SF355">
    <property type="entry name" value="DOF ZINC FINGER PROTEIN"/>
    <property type="match status" value="1"/>
</dbReference>
<protein>
    <recommendedName>
        <fullName evidence="9">Dof zinc finger protein</fullName>
    </recommendedName>
</protein>
<feature type="domain" description="Dof-type" evidence="11">
    <location>
        <begin position="244"/>
        <end position="298"/>
    </location>
</feature>
<reference evidence="12 13" key="1">
    <citation type="journal article" date="2016" name="Sci. Rep.">
        <title>The genome sequence of the outbreeding globe artichoke constructed de novo incorporating a phase-aware low-pass sequencing strategy of F1 progeny.</title>
        <authorList>
            <person name="Scaglione D."/>
            <person name="Reyes-Chin-Wo S."/>
            <person name="Acquadro A."/>
            <person name="Froenicke L."/>
            <person name="Portis E."/>
            <person name="Beitel C."/>
            <person name="Tirone M."/>
            <person name="Mauro R."/>
            <person name="Lo Monaco A."/>
            <person name="Mauromicale G."/>
            <person name="Faccioli P."/>
            <person name="Cattivelli L."/>
            <person name="Rieseberg L."/>
            <person name="Michelmore R."/>
            <person name="Lanteri S."/>
        </authorList>
    </citation>
    <scope>NUCLEOTIDE SEQUENCE [LARGE SCALE GENOMIC DNA]</scope>
    <source>
        <strain evidence="12">2C</strain>
    </source>
</reference>
<dbReference type="Pfam" id="PF02701">
    <property type="entry name" value="Zn_ribbon_Dof"/>
    <property type="match status" value="2"/>
</dbReference>
<dbReference type="PROSITE" id="PS01361">
    <property type="entry name" value="ZF_DOF_1"/>
    <property type="match status" value="2"/>
</dbReference>
<comment type="caution">
    <text evidence="12">The sequence shown here is derived from an EMBL/GenBank/DDBJ whole genome shotgun (WGS) entry which is preliminary data.</text>
</comment>
<dbReference type="PROSITE" id="PS50884">
    <property type="entry name" value="ZF_DOF_2"/>
    <property type="match status" value="2"/>
</dbReference>
<feature type="region of interest" description="Disordered" evidence="10">
    <location>
        <begin position="1"/>
        <end position="61"/>
    </location>
</feature>
<dbReference type="STRING" id="59895.A0A103YMS3"/>
<feature type="region of interest" description="Disordered" evidence="10">
    <location>
        <begin position="133"/>
        <end position="156"/>
    </location>
</feature>
<evidence type="ECO:0000256" key="3">
    <source>
        <dbReference type="ARBA" id="ARBA00022833"/>
    </source>
</evidence>
<dbReference type="GO" id="GO:0008270">
    <property type="term" value="F:zinc ion binding"/>
    <property type="evidence" value="ECO:0007669"/>
    <property type="project" value="UniProtKB-KW"/>
</dbReference>
<evidence type="ECO:0000313" key="12">
    <source>
        <dbReference type="EMBL" id="KVI11964.1"/>
    </source>
</evidence>
<evidence type="ECO:0000256" key="5">
    <source>
        <dbReference type="ARBA" id="ARBA00023125"/>
    </source>
</evidence>
<dbReference type="GO" id="GO:0003700">
    <property type="term" value="F:DNA-binding transcription factor activity"/>
    <property type="evidence" value="ECO:0007669"/>
    <property type="project" value="UniProtKB-UniRule"/>
</dbReference>
<feature type="compositionally biased region" description="Gly residues" evidence="10">
    <location>
        <begin position="212"/>
        <end position="221"/>
    </location>
</feature>
<evidence type="ECO:0000256" key="1">
    <source>
        <dbReference type="ARBA" id="ARBA00022723"/>
    </source>
</evidence>
<dbReference type="InterPro" id="IPR045174">
    <property type="entry name" value="Dof"/>
</dbReference>
<keyword evidence="3 9" id="KW-0862">Zinc</keyword>
<dbReference type="Proteomes" id="UP000243975">
    <property type="component" value="Unassembled WGS sequence"/>
</dbReference>
<keyword evidence="13" id="KW-1185">Reference proteome</keyword>
<evidence type="ECO:0000256" key="4">
    <source>
        <dbReference type="ARBA" id="ARBA00023015"/>
    </source>
</evidence>
<comment type="subcellular location">
    <subcellularLocation>
        <location evidence="8 9">Nucleus</location>
    </subcellularLocation>
</comment>
<dbReference type="GO" id="GO:0003677">
    <property type="term" value="F:DNA binding"/>
    <property type="evidence" value="ECO:0007669"/>
    <property type="project" value="UniProtKB-UniRule"/>
</dbReference>
<keyword evidence="4 9" id="KW-0805">Transcription regulation</keyword>
<evidence type="ECO:0000256" key="2">
    <source>
        <dbReference type="ARBA" id="ARBA00022771"/>
    </source>
</evidence>
<comment type="function">
    <text evidence="9">Transcription factor that binds specifically to a 5'-AA[AG]G-3' consensus core sequence.</text>
</comment>
<dbReference type="OMA" id="RCSTENI"/>
<proteinExistence type="predicted"/>
<keyword evidence="7 8" id="KW-0539">Nucleus</keyword>
<dbReference type="Gramene" id="KVI11964">
    <property type="protein sequence ID" value="KVI11964"/>
    <property type="gene ID" value="Ccrd_009618"/>
</dbReference>
<feature type="compositionally biased region" description="Polar residues" evidence="10">
    <location>
        <begin position="309"/>
        <end position="337"/>
    </location>
</feature>
<feature type="region of interest" description="Disordered" evidence="10">
    <location>
        <begin position="288"/>
        <end position="337"/>
    </location>
</feature>
<feature type="compositionally biased region" description="Gly residues" evidence="10">
    <location>
        <begin position="46"/>
        <end position="58"/>
    </location>
</feature>
<organism evidence="12 13">
    <name type="scientific">Cynara cardunculus var. scolymus</name>
    <name type="common">Globe artichoke</name>
    <name type="synonym">Cynara scolymus</name>
    <dbReference type="NCBI Taxonomy" id="59895"/>
    <lineage>
        <taxon>Eukaryota</taxon>
        <taxon>Viridiplantae</taxon>
        <taxon>Streptophyta</taxon>
        <taxon>Embryophyta</taxon>
        <taxon>Tracheophyta</taxon>
        <taxon>Spermatophyta</taxon>
        <taxon>Magnoliopsida</taxon>
        <taxon>eudicotyledons</taxon>
        <taxon>Gunneridae</taxon>
        <taxon>Pentapetalae</taxon>
        <taxon>asterids</taxon>
        <taxon>campanulids</taxon>
        <taxon>Asterales</taxon>
        <taxon>Asteraceae</taxon>
        <taxon>Carduoideae</taxon>
        <taxon>Cardueae</taxon>
        <taxon>Carduinae</taxon>
        <taxon>Cynara</taxon>
    </lineage>
</organism>
<dbReference type="EMBL" id="LEKV01000022">
    <property type="protein sequence ID" value="KVI11964.1"/>
    <property type="molecule type" value="Genomic_DNA"/>
</dbReference>
<feature type="domain" description="Dof-type" evidence="11">
    <location>
        <begin position="81"/>
        <end position="135"/>
    </location>
</feature>
<evidence type="ECO:0000256" key="6">
    <source>
        <dbReference type="ARBA" id="ARBA00023163"/>
    </source>
</evidence>
<gene>
    <name evidence="12" type="ORF">Ccrd_009618</name>
</gene>
<keyword evidence="6 9" id="KW-0804">Transcription</keyword>
<dbReference type="GO" id="GO:0005634">
    <property type="term" value="C:nucleus"/>
    <property type="evidence" value="ECO:0007669"/>
    <property type="project" value="UniProtKB-SubCell"/>
</dbReference>
<dbReference type="AlphaFoldDB" id="A0A103YMS3"/>
<evidence type="ECO:0000313" key="13">
    <source>
        <dbReference type="Proteomes" id="UP000243975"/>
    </source>
</evidence>
<sequence>MVFSPVTPFQDHHDCHQQLQQSNHQQESGGVGENLNFWQPLAPPQHGGGGGGGGGGEGSIQLGSMVDQARLANPPLREPGLKCPRCDSTNTKFCYFNNYSLTQPRHFCKTCRRYWTRGGALRNAPVEKEVTKAAETRNLRSRKGAKSISGSPSRCSTENIANQIQTMVFSSVTPFLDHHNWHQQLQQSNHQQGSGGGGENPNFQPPLAPPQHGGGGGGGEGSIRPGSMVDRARLAKLPMPEPGLNCPRCDSTNTKFCYFNNYSLTQPRHFCKTCRRYWTRGGALRNVPVGGGCRRNKRSNKSSRNSKSPSQKGAKSISGSPSRCSTENIATSAQLSHPPSLQLPFMNSYGGVAGNITSNLGGFHTQNEMGNFQLGTGSSNANNFSNILSIGSGESWRLPFLAGIEIPNSSNLFHYQNEGAVEAPSSMTENSQADPPVKVEANRGLNLSRQILGVSEHTNQQPWPVGNTWADFSGVNTSSTPTTHFI</sequence>
<evidence type="ECO:0000256" key="9">
    <source>
        <dbReference type="RuleBase" id="RU369094"/>
    </source>
</evidence>
<feature type="region of interest" description="Disordered" evidence="10">
    <location>
        <begin position="184"/>
        <end position="226"/>
    </location>
</feature>
<dbReference type="InterPro" id="IPR003851">
    <property type="entry name" value="Znf_Dof"/>
</dbReference>
<evidence type="ECO:0000256" key="10">
    <source>
        <dbReference type="SAM" id="MobiDB-lite"/>
    </source>
</evidence>
<feature type="compositionally biased region" description="Low complexity" evidence="10">
    <location>
        <begin position="17"/>
        <end position="26"/>
    </location>
</feature>
<keyword evidence="2 8" id="KW-0863">Zinc-finger</keyword>
<accession>A0A103YMS3</accession>
<evidence type="ECO:0000256" key="7">
    <source>
        <dbReference type="ARBA" id="ARBA00023242"/>
    </source>
</evidence>
<evidence type="ECO:0000259" key="11">
    <source>
        <dbReference type="PROSITE" id="PS50884"/>
    </source>
</evidence>
<evidence type="ECO:0000256" key="8">
    <source>
        <dbReference type="PROSITE-ProRule" id="PRU00071"/>
    </source>
</evidence>
<keyword evidence="1 9" id="KW-0479">Metal-binding</keyword>